<dbReference type="InterPro" id="IPR011050">
    <property type="entry name" value="Pectin_lyase_fold/virulence"/>
</dbReference>
<dbReference type="EMBL" id="JAERMS010000002">
    <property type="protein sequence ID" value="MBO1362475.1"/>
    <property type="molecule type" value="Genomic_DNA"/>
</dbReference>
<reference evidence="2 3" key="1">
    <citation type="submission" date="2021-01" db="EMBL/GenBank/DDBJ databases">
        <title>Prevotella A2931 sp. nov.</title>
        <authorList>
            <person name="Buhl M."/>
            <person name="Oberhettinger P."/>
        </authorList>
    </citation>
    <scope>NUCLEOTIDE SEQUENCE [LARGE SCALE GENOMIC DNA]</scope>
    <source>
        <strain evidence="2 3">A2931</strain>
    </source>
</reference>
<feature type="signal peptide" evidence="1">
    <location>
        <begin position="1"/>
        <end position="25"/>
    </location>
</feature>
<organism evidence="2 3">
    <name type="scientific">Prevotella illustrans</name>
    <dbReference type="NCBI Taxonomy" id="2800387"/>
    <lineage>
        <taxon>Bacteria</taxon>
        <taxon>Pseudomonadati</taxon>
        <taxon>Bacteroidota</taxon>
        <taxon>Bacteroidia</taxon>
        <taxon>Bacteroidales</taxon>
        <taxon>Prevotellaceae</taxon>
        <taxon>Prevotella</taxon>
    </lineage>
</organism>
<dbReference type="Proteomes" id="UP000664265">
    <property type="component" value="Unassembled WGS sequence"/>
</dbReference>
<protein>
    <submittedName>
        <fullName evidence="2">Uncharacterized protein</fullName>
    </submittedName>
</protein>
<keyword evidence="3" id="KW-1185">Reference proteome</keyword>
<dbReference type="Gene3D" id="2.160.20.110">
    <property type="match status" value="1"/>
</dbReference>
<name>A0ABS3M2R2_9BACT</name>
<keyword evidence="1" id="KW-0732">Signal</keyword>
<feature type="chain" id="PRO_5045842221" evidence="1">
    <location>
        <begin position="26"/>
        <end position="535"/>
    </location>
</feature>
<evidence type="ECO:0000256" key="1">
    <source>
        <dbReference type="SAM" id="SignalP"/>
    </source>
</evidence>
<gene>
    <name evidence="2" type="ORF">JHU38_01525</name>
</gene>
<accession>A0ABS3M2R2</accession>
<evidence type="ECO:0000313" key="2">
    <source>
        <dbReference type="EMBL" id="MBO1362475.1"/>
    </source>
</evidence>
<evidence type="ECO:0000313" key="3">
    <source>
        <dbReference type="Proteomes" id="UP000664265"/>
    </source>
</evidence>
<proteinExistence type="predicted"/>
<comment type="caution">
    <text evidence="2">The sequence shown here is derived from an EMBL/GenBank/DDBJ whole genome shotgun (WGS) entry which is preliminary data.</text>
</comment>
<sequence>MKHSIITQRLGLFLFALVLVAPAEAESASDNEGNYFNIATKDNWQEFCKRVKSGETALNAKLTADIDLGSNLTMVGSGSQKYSGTFDGQGHTLTIDWNTGSADGIAPIQYVNGATIRNLHTKGRITSSGSFLSGLVFAAFGTNTISGCASDVTLTSNYKDGPCRVAGMVHHVNKDARIDFTDCLVKGMFDATMQSGKQGMGGFIYQQFGTCTLNNCIYLGTNNATHEFSYTFGKNANLKNCYYLNACGNAQGAPITAEQLKSGYVAKLLQADRTDRCYWAQVLGDMPDLYSEADKAKTNYVYYDAAKKRWACDDFRITDDKPQPIGLDFTAAKATYERDFTAGKATVCLPYELPRNGFKVYKFSGGNNGKVYFKEATDKIEAYKPYLLTADGTPQLGGENIQVKLFDPDAMVTIVNNHVFRGTISGMDNATAAGANAYILQDDGLFHKVTAGNPAVVVPPYHAYIVHGFRGAKQLSIVFEGETTGIDGMTDGTTVTDGPVYDLQGRRMADRLDDNARRQLPAGVYIVGGRKVVVK</sequence>
<dbReference type="RefSeq" id="WP_107583111.1">
    <property type="nucleotide sequence ID" value="NZ_JAERMS010000002.1"/>
</dbReference>
<dbReference type="SUPFAM" id="SSF51126">
    <property type="entry name" value="Pectin lyase-like"/>
    <property type="match status" value="1"/>
</dbReference>